<protein>
    <submittedName>
        <fullName evidence="2">Uncharacterized protein</fullName>
    </submittedName>
</protein>
<feature type="region of interest" description="Disordered" evidence="1">
    <location>
        <begin position="83"/>
        <end position="113"/>
    </location>
</feature>
<feature type="compositionally biased region" description="Basic residues" evidence="1">
    <location>
        <begin position="87"/>
        <end position="96"/>
    </location>
</feature>
<accession>A0A4U5NFP5</accession>
<reference evidence="2 3" key="1">
    <citation type="journal article" date="2015" name="Genome Biol.">
        <title>Comparative genomics of Steinernema reveals deeply conserved gene regulatory networks.</title>
        <authorList>
            <person name="Dillman A.R."/>
            <person name="Macchietto M."/>
            <person name="Porter C.F."/>
            <person name="Rogers A."/>
            <person name="Williams B."/>
            <person name="Antoshechkin I."/>
            <person name="Lee M.M."/>
            <person name="Goodwin Z."/>
            <person name="Lu X."/>
            <person name="Lewis E.E."/>
            <person name="Goodrich-Blair H."/>
            <person name="Stock S.P."/>
            <person name="Adams B.J."/>
            <person name="Sternberg P.W."/>
            <person name="Mortazavi A."/>
        </authorList>
    </citation>
    <scope>NUCLEOTIDE SEQUENCE [LARGE SCALE GENOMIC DNA]</scope>
    <source>
        <strain evidence="2 3">ALL</strain>
    </source>
</reference>
<reference evidence="2 3" key="2">
    <citation type="journal article" date="2019" name="G3 (Bethesda)">
        <title>Hybrid Assembly of the Genome of the Entomopathogenic Nematode Steinernema carpocapsae Identifies the X-Chromosome.</title>
        <authorList>
            <person name="Serra L."/>
            <person name="Macchietto M."/>
            <person name="Macias-Munoz A."/>
            <person name="McGill C.J."/>
            <person name="Rodriguez I.M."/>
            <person name="Rodriguez B."/>
            <person name="Murad R."/>
            <person name="Mortazavi A."/>
        </authorList>
    </citation>
    <scope>NUCLEOTIDE SEQUENCE [LARGE SCALE GENOMIC DNA]</scope>
    <source>
        <strain evidence="2 3">ALL</strain>
    </source>
</reference>
<organism evidence="2 3">
    <name type="scientific">Steinernema carpocapsae</name>
    <name type="common">Entomopathogenic nematode</name>
    <dbReference type="NCBI Taxonomy" id="34508"/>
    <lineage>
        <taxon>Eukaryota</taxon>
        <taxon>Metazoa</taxon>
        <taxon>Ecdysozoa</taxon>
        <taxon>Nematoda</taxon>
        <taxon>Chromadorea</taxon>
        <taxon>Rhabditida</taxon>
        <taxon>Tylenchina</taxon>
        <taxon>Panagrolaimomorpha</taxon>
        <taxon>Strongyloidoidea</taxon>
        <taxon>Steinernematidae</taxon>
        <taxon>Steinernema</taxon>
    </lineage>
</organism>
<name>A0A4U5NFP5_STECR</name>
<dbReference type="Proteomes" id="UP000298663">
    <property type="component" value="Unassembled WGS sequence"/>
</dbReference>
<evidence type="ECO:0000256" key="1">
    <source>
        <dbReference type="SAM" id="MobiDB-lite"/>
    </source>
</evidence>
<proteinExistence type="predicted"/>
<sequence length="113" mass="12679">MDAEISFIPAAEAAASPIVEEPVAKVEAVKEEENAEQVVEINNNQEGKFACILTVLLRTRKKALLTSQRPRFPRKLTTMWTFPASQRFKRPRRHPAHGSSPLFASSKHPRSSI</sequence>
<evidence type="ECO:0000313" key="2">
    <source>
        <dbReference type="EMBL" id="TKR81808.1"/>
    </source>
</evidence>
<evidence type="ECO:0000313" key="3">
    <source>
        <dbReference type="Proteomes" id="UP000298663"/>
    </source>
</evidence>
<keyword evidence="3" id="KW-1185">Reference proteome</keyword>
<dbReference type="AlphaFoldDB" id="A0A4U5NFP5"/>
<comment type="caution">
    <text evidence="2">The sequence shown here is derived from an EMBL/GenBank/DDBJ whole genome shotgun (WGS) entry which is preliminary data.</text>
</comment>
<dbReference type="OrthoDB" id="10027144at2759"/>
<dbReference type="EMBL" id="AZBU02000004">
    <property type="protein sequence ID" value="TKR81808.1"/>
    <property type="molecule type" value="Genomic_DNA"/>
</dbReference>
<gene>
    <name evidence="2" type="ORF">L596_015622</name>
</gene>